<dbReference type="AlphaFoldDB" id="A0A0M4FTT2"/>
<proteinExistence type="predicted"/>
<dbReference type="PATRIC" id="fig|1441095.3.peg.4339"/>
<feature type="domain" description="YbaK/aminoacyl-tRNA synthetase-associated" evidence="1">
    <location>
        <begin position="27"/>
        <end position="141"/>
    </location>
</feature>
<gene>
    <name evidence="2" type="ORF">AM592_19620</name>
</gene>
<reference evidence="3" key="1">
    <citation type="submission" date="2015-08" db="EMBL/GenBank/DDBJ databases">
        <title>Genome sequencing project for genomic taxonomy and phylogenomics of Bacillus-like bacteria.</title>
        <authorList>
            <person name="Liu B."/>
            <person name="Wang J."/>
            <person name="Zhu Y."/>
            <person name="Liu G."/>
            <person name="Chen Q."/>
            <person name="Chen Z."/>
            <person name="Lan J."/>
            <person name="Che J."/>
            <person name="Ge C."/>
            <person name="Shi H."/>
            <person name="Pan Z."/>
            <person name="Liu X."/>
        </authorList>
    </citation>
    <scope>NUCLEOTIDE SEQUENCE [LARGE SCALE GENOMIC DNA]</scope>
    <source>
        <strain evidence="3">FJAT-4402</strain>
    </source>
</reference>
<dbReference type="STRING" id="1441095.AM592_19620"/>
<keyword evidence="3" id="KW-1185">Reference proteome</keyword>
<evidence type="ECO:0000313" key="3">
    <source>
        <dbReference type="Proteomes" id="UP000067625"/>
    </source>
</evidence>
<accession>A0A0M4FTT2</accession>
<dbReference type="InterPro" id="IPR007214">
    <property type="entry name" value="YbaK/aa-tRNA-synth-assoc-dom"/>
</dbReference>
<protein>
    <submittedName>
        <fullName evidence="2">EBSC protein</fullName>
    </submittedName>
</protein>
<dbReference type="Proteomes" id="UP000067625">
    <property type="component" value="Chromosome"/>
</dbReference>
<reference evidence="2 3" key="2">
    <citation type="journal article" date="2016" name="Int. J. Syst. Evol. Microbiol.">
        <title>Bacillus gobiensis sp. nov., isolated from a soil sample.</title>
        <authorList>
            <person name="Liu B."/>
            <person name="Liu G.H."/>
            <person name="Cetin S."/>
            <person name="Schumann P."/>
            <person name="Pan Z.Z."/>
            <person name="Chen Q.Q."/>
        </authorList>
    </citation>
    <scope>NUCLEOTIDE SEQUENCE [LARGE SCALE GENOMIC DNA]</scope>
    <source>
        <strain evidence="2 3">FJAT-4402</strain>
    </source>
</reference>
<evidence type="ECO:0000313" key="2">
    <source>
        <dbReference type="EMBL" id="ALC83498.1"/>
    </source>
</evidence>
<dbReference type="PANTHER" id="PTHR30411:SF1">
    <property type="entry name" value="CYTOPLASMIC PROTEIN"/>
    <property type="match status" value="1"/>
</dbReference>
<evidence type="ECO:0000259" key="1">
    <source>
        <dbReference type="Pfam" id="PF04073"/>
    </source>
</evidence>
<dbReference type="InterPro" id="IPR036754">
    <property type="entry name" value="YbaK/aa-tRNA-synt-asso_dom_sf"/>
</dbReference>
<dbReference type="RefSeq" id="WP_053605348.1">
    <property type="nucleotide sequence ID" value="NZ_CP012600.1"/>
</dbReference>
<name>A0A0M4FTT2_9BACI</name>
<dbReference type="PANTHER" id="PTHR30411">
    <property type="entry name" value="CYTOPLASMIC PROTEIN"/>
    <property type="match status" value="1"/>
</dbReference>
<dbReference type="Gene3D" id="3.90.960.10">
    <property type="entry name" value="YbaK/aminoacyl-tRNA synthetase-associated domain"/>
    <property type="match status" value="1"/>
</dbReference>
<dbReference type="GO" id="GO:0002161">
    <property type="term" value="F:aminoacyl-tRNA deacylase activity"/>
    <property type="evidence" value="ECO:0007669"/>
    <property type="project" value="InterPro"/>
</dbReference>
<dbReference type="SUPFAM" id="SSF55826">
    <property type="entry name" value="YbaK/ProRS associated domain"/>
    <property type="match status" value="1"/>
</dbReference>
<dbReference type="EMBL" id="CP012600">
    <property type="protein sequence ID" value="ALC83498.1"/>
    <property type="molecule type" value="Genomic_DNA"/>
</dbReference>
<sequence>MSIEQVKTYFKQWNREKDIVEFEVSSATVGQAADALQVEPERIAKTIAFRGPEQEEAILIVAAGDAKIDNKMFRETFDIKARMLSPEETLEHTGHAVGGVYPFGLKNDLPVFMDISLQRFTTVYPACGSSNSAIGLSCEELYTYGNAEKWVDVCKGWNED</sequence>
<dbReference type="CDD" id="cd04333">
    <property type="entry name" value="ProX_deacylase"/>
    <property type="match status" value="1"/>
</dbReference>
<organism evidence="2 3">
    <name type="scientific">Bacillus gobiensis</name>
    <dbReference type="NCBI Taxonomy" id="1441095"/>
    <lineage>
        <taxon>Bacteria</taxon>
        <taxon>Bacillati</taxon>
        <taxon>Bacillota</taxon>
        <taxon>Bacilli</taxon>
        <taxon>Bacillales</taxon>
        <taxon>Bacillaceae</taxon>
        <taxon>Bacillus</taxon>
    </lineage>
</organism>
<dbReference type="OrthoDB" id="9798760at2"/>
<dbReference type="Pfam" id="PF04073">
    <property type="entry name" value="tRNA_edit"/>
    <property type="match status" value="1"/>
</dbReference>